<dbReference type="RefSeq" id="WP_091828627.1">
    <property type="nucleotide sequence ID" value="NZ_FNZK01000001.1"/>
</dbReference>
<organism evidence="2 3">
    <name type="scientific">Propionispira arboris</name>
    <dbReference type="NCBI Taxonomy" id="84035"/>
    <lineage>
        <taxon>Bacteria</taxon>
        <taxon>Bacillati</taxon>
        <taxon>Bacillota</taxon>
        <taxon>Negativicutes</taxon>
        <taxon>Selenomonadales</taxon>
        <taxon>Selenomonadaceae</taxon>
        <taxon>Propionispira</taxon>
    </lineage>
</organism>
<evidence type="ECO:0000256" key="1">
    <source>
        <dbReference type="SAM" id="SignalP"/>
    </source>
</evidence>
<dbReference type="AlphaFoldDB" id="A0A1H6UJY5"/>
<accession>A0A1H6UJY5</accession>
<feature type="signal peptide" evidence="1">
    <location>
        <begin position="1"/>
        <end position="22"/>
    </location>
</feature>
<reference evidence="2 3" key="1">
    <citation type="submission" date="2016-10" db="EMBL/GenBank/DDBJ databases">
        <authorList>
            <person name="de Groot N.N."/>
        </authorList>
    </citation>
    <scope>NUCLEOTIDE SEQUENCE [LARGE SCALE GENOMIC DNA]</scope>
    <source>
        <strain evidence="2 3">DSM 2179</strain>
    </source>
</reference>
<keyword evidence="3" id="KW-1185">Reference proteome</keyword>
<evidence type="ECO:0000313" key="3">
    <source>
        <dbReference type="Proteomes" id="UP000199662"/>
    </source>
</evidence>
<dbReference type="Proteomes" id="UP000199662">
    <property type="component" value="Unassembled WGS sequence"/>
</dbReference>
<evidence type="ECO:0008006" key="4">
    <source>
        <dbReference type="Google" id="ProtNLM"/>
    </source>
</evidence>
<keyword evidence="1" id="KW-0732">Signal</keyword>
<feature type="chain" id="PRO_5011760171" description="Outer membrane protein beta-barrel domain-containing protein" evidence="1">
    <location>
        <begin position="23"/>
        <end position="166"/>
    </location>
</feature>
<protein>
    <recommendedName>
        <fullName evidence="4">Outer membrane protein beta-barrel domain-containing protein</fullName>
    </recommendedName>
</protein>
<name>A0A1H6UJY5_9FIRM</name>
<gene>
    <name evidence="2" type="ORF">SAMN05660742_101336</name>
</gene>
<proteinExistence type="predicted"/>
<sequence>MKKSILTLTALLALSAGTTVFAAPINNLSPTGTAIGIGTNESYIEHKVSDNFTLGYQYVDRDEYGGMNDIYGQVNVVDHVRVIVGDRSKLPGDKSNFYGGLAVNTPNVMGAEGYVSYVAGSDFNETQVGVNVALVANVDLNINYHSFNPDHAHNENGIGVGATMKF</sequence>
<evidence type="ECO:0000313" key="2">
    <source>
        <dbReference type="EMBL" id="SEI88162.1"/>
    </source>
</evidence>
<dbReference type="EMBL" id="FNZK01000001">
    <property type="protein sequence ID" value="SEI88162.1"/>
    <property type="molecule type" value="Genomic_DNA"/>
</dbReference>